<dbReference type="PANTHER" id="PTHR11717">
    <property type="entry name" value="LOW MOLECULAR WEIGHT PROTEIN TYROSINE PHOSPHATASE"/>
    <property type="match status" value="1"/>
</dbReference>
<gene>
    <name evidence="6" type="ORF">I7412_04715</name>
</gene>
<comment type="similarity">
    <text evidence="1">Belongs to the low molecular weight phosphotyrosine protein phosphatase family.</text>
</comment>
<dbReference type="InterPro" id="IPR023485">
    <property type="entry name" value="Ptyr_pPase"/>
</dbReference>
<comment type="caution">
    <text evidence="6">The sequence shown here is derived from an EMBL/GenBank/DDBJ whole genome shotgun (WGS) entry which is preliminary data.</text>
</comment>
<dbReference type="InterPro" id="IPR050438">
    <property type="entry name" value="LMW_PTPase"/>
</dbReference>
<organism evidence="6 7">
    <name type="scientific">Frankia nepalensis</name>
    <dbReference type="NCBI Taxonomy" id="1836974"/>
    <lineage>
        <taxon>Bacteria</taxon>
        <taxon>Bacillati</taxon>
        <taxon>Actinomycetota</taxon>
        <taxon>Actinomycetes</taxon>
        <taxon>Frankiales</taxon>
        <taxon>Frankiaceae</taxon>
        <taxon>Frankia</taxon>
    </lineage>
</organism>
<evidence type="ECO:0000256" key="4">
    <source>
        <dbReference type="PIRSR" id="PIRSR617867-1"/>
    </source>
</evidence>
<dbReference type="InterPro" id="IPR036196">
    <property type="entry name" value="Ptyr_pPase_sf"/>
</dbReference>
<keyword evidence="2" id="KW-0378">Hydrolase</keyword>
<feature type="active site" evidence="4">
    <location>
        <position position="22"/>
    </location>
</feature>
<dbReference type="PANTHER" id="PTHR11717:SF31">
    <property type="entry name" value="LOW MOLECULAR WEIGHT PROTEIN-TYROSINE-PHOSPHATASE ETP-RELATED"/>
    <property type="match status" value="1"/>
</dbReference>
<proteinExistence type="inferred from homology"/>
<dbReference type="RefSeq" id="WP_203031675.1">
    <property type="nucleotide sequence ID" value="NZ_JAEACQ010000137.1"/>
</dbReference>
<name>A0A937RI81_9ACTN</name>
<dbReference type="SUPFAM" id="SSF52788">
    <property type="entry name" value="Phosphotyrosine protein phosphatases I"/>
    <property type="match status" value="1"/>
</dbReference>
<dbReference type="PRINTS" id="PR00719">
    <property type="entry name" value="LMWPTPASE"/>
</dbReference>
<feature type="domain" description="Phosphotyrosine protein phosphatase I" evidence="5">
    <location>
        <begin position="10"/>
        <end position="201"/>
    </location>
</feature>
<keyword evidence="7" id="KW-1185">Reference proteome</keyword>
<evidence type="ECO:0000256" key="1">
    <source>
        <dbReference type="ARBA" id="ARBA00011063"/>
    </source>
</evidence>
<feature type="active site" description="Nucleophile" evidence="4">
    <location>
        <position position="16"/>
    </location>
</feature>
<evidence type="ECO:0000256" key="2">
    <source>
        <dbReference type="ARBA" id="ARBA00022801"/>
    </source>
</evidence>
<evidence type="ECO:0000313" key="7">
    <source>
        <dbReference type="Proteomes" id="UP000604475"/>
    </source>
</evidence>
<dbReference type="SMART" id="SM00226">
    <property type="entry name" value="LMWPc"/>
    <property type="match status" value="1"/>
</dbReference>
<evidence type="ECO:0000259" key="5">
    <source>
        <dbReference type="SMART" id="SM00226"/>
    </source>
</evidence>
<evidence type="ECO:0000256" key="3">
    <source>
        <dbReference type="ARBA" id="ARBA00022912"/>
    </source>
</evidence>
<dbReference type="GO" id="GO:0004725">
    <property type="term" value="F:protein tyrosine phosphatase activity"/>
    <property type="evidence" value="ECO:0007669"/>
    <property type="project" value="InterPro"/>
</dbReference>
<evidence type="ECO:0000313" key="6">
    <source>
        <dbReference type="EMBL" id="MBL7626486.1"/>
    </source>
</evidence>
<protein>
    <submittedName>
        <fullName evidence="6">Protein tyrosine phosphatase</fullName>
    </submittedName>
</protein>
<dbReference type="Gene3D" id="3.40.50.2300">
    <property type="match status" value="1"/>
</dbReference>
<dbReference type="EMBL" id="JAEACQ010000137">
    <property type="protein sequence ID" value="MBL7626486.1"/>
    <property type="molecule type" value="Genomic_DNA"/>
</dbReference>
<keyword evidence="3" id="KW-0904">Protein phosphatase</keyword>
<sequence length="225" mass="22558">MTITASARPWSVLVVCTGNVCRSPMAERMAAAVLRSAGFAVPDVALVGSAGISAWVDEPMQPEAEAALAARGVDAAGFRARRLTEDLVTSADLVLCASREHRAAVVTAVPVALRRACTLRELARAAELGPLAPPAAATDPASALRAAGCALAARALAARTGGDAPIAAADDDVADPLGRGRAAFETCADAIADALTLALRLICATAAVALSGPPPTAADVLGMSR</sequence>
<reference evidence="6" key="1">
    <citation type="submission" date="2020-12" db="EMBL/GenBank/DDBJ databases">
        <title>Genomic characterization of non-nitrogen-fixing Frankia strains.</title>
        <authorList>
            <person name="Carlos-Shanley C."/>
            <person name="Guerra T."/>
            <person name="Hahn D."/>
        </authorList>
    </citation>
    <scope>NUCLEOTIDE SEQUENCE</scope>
    <source>
        <strain evidence="6">CN6</strain>
    </source>
</reference>
<dbReference type="Pfam" id="PF01451">
    <property type="entry name" value="LMWPc"/>
    <property type="match status" value="1"/>
</dbReference>
<dbReference type="InterPro" id="IPR017867">
    <property type="entry name" value="Tyr_phospatase_low_mol_wt"/>
</dbReference>
<dbReference type="Proteomes" id="UP000604475">
    <property type="component" value="Unassembled WGS sequence"/>
</dbReference>
<dbReference type="AlphaFoldDB" id="A0A937RI81"/>
<accession>A0A937RI81</accession>